<feature type="binding site" evidence="8">
    <location>
        <position position="211"/>
    </location>
    <ligand>
        <name>Zn(2+)</name>
        <dbReference type="ChEBI" id="CHEBI:29105"/>
        <label>2</label>
        <note>catalytic</note>
    </ligand>
</feature>
<comment type="subunit">
    <text evidence="1 8">Homodimer.</text>
</comment>
<reference evidence="11" key="1">
    <citation type="submission" date="2016-12" db="EMBL/GenBank/DDBJ databases">
        <authorList>
            <person name="Meng X."/>
        </authorList>
    </citation>
    <scope>NUCLEOTIDE SEQUENCE [LARGE SCALE GENOMIC DNA]</scope>
    <source>
        <strain evidence="11">DSM 20732</strain>
    </source>
</reference>
<dbReference type="InParanoid" id="A0A1Q5PWB0"/>
<comment type="cofactor">
    <cofactor evidence="8">
        <name>Zn(2+)</name>
        <dbReference type="ChEBI" id="CHEBI:29105"/>
    </cofactor>
    <text evidence="8">Binds 2 Zn(2+) ions.</text>
</comment>
<evidence type="ECO:0000313" key="10">
    <source>
        <dbReference type="EMBL" id="OKL51752.1"/>
    </source>
</evidence>
<feature type="binding site" evidence="8">
    <location>
        <position position="67"/>
    </location>
    <ligand>
        <name>Zn(2+)</name>
        <dbReference type="ChEBI" id="CHEBI:29105"/>
        <label>2</label>
        <note>catalytic</note>
    </ligand>
</feature>
<keyword evidence="2 8" id="KW-0819">tRNA processing</keyword>
<gene>
    <name evidence="8" type="primary">rnz</name>
    <name evidence="10" type="ORF">BSZ40_06275</name>
</gene>
<dbReference type="EMBL" id="MQVS01000005">
    <property type="protein sequence ID" value="OKL51752.1"/>
    <property type="molecule type" value="Genomic_DNA"/>
</dbReference>
<keyword evidence="3 8" id="KW-0540">Nuclease</keyword>
<comment type="similarity">
    <text evidence="8">Belongs to the RNase Z family.</text>
</comment>
<comment type="catalytic activity">
    <reaction evidence="8">
        <text>Endonucleolytic cleavage of RNA, removing extra 3' nucleotides from tRNA precursor, generating 3' termini of tRNAs. A 3'-hydroxy group is left at the tRNA terminus and a 5'-phosphoryl group is left at the trailer molecule.</text>
        <dbReference type="EC" id="3.1.26.11"/>
    </reaction>
</comment>
<dbReference type="FunCoup" id="A0A1Q5PWB0">
    <property type="interactions" value="12"/>
</dbReference>
<keyword evidence="7 8" id="KW-0862">Zinc</keyword>
<dbReference type="Pfam" id="PF00753">
    <property type="entry name" value="Lactamase_B"/>
    <property type="match status" value="1"/>
</dbReference>
<dbReference type="RefSeq" id="WP_073824343.1">
    <property type="nucleotide sequence ID" value="NZ_MQVS01000005.1"/>
</dbReference>
<evidence type="ECO:0000259" key="9">
    <source>
        <dbReference type="Pfam" id="PF00753"/>
    </source>
</evidence>
<feature type="binding site" evidence="8">
    <location>
        <position position="65"/>
    </location>
    <ligand>
        <name>Zn(2+)</name>
        <dbReference type="ChEBI" id="CHEBI:29105"/>
        <label>1</label>
        <note>catalytic</note>
    </ligand>
</feature>
<dbReference type="CDD" id="cd07717">
    <property type="entry name" value="RNaseZ_ZiPD-like_MBL-fold"/>
    <property type="match status" value="1"/>
</dbReference>
<keyword evidence="6 8" id="KW-0378">Hydrolase</keyword>
<evidence type="ECO:0000256" key="5">
    <source>
        <dbReference type="ARBA" id="ARBA00022759"/>
    </source>
</evidence>
<dbReference type="SUPFAM" id="SSF56281">
    <property type="entry name" value="Metallo-hydrolase/oxidoreductase"/>
    <property type="match status" value="1"/>
</dbReference>
<dbReference type="Proteomes" id="UP000185612">
    <property type="component" value="Unassembled WGS sequence"/>
</dbReference>
<dbReference type="HAMAP" id="MF_01818">
    <property type="entry name" value="RNase_Z_BN"/>
    <property type="match status" value="1"/>
</dbReference>
<dbReference type="PANTHER" id="PTHR46018:SF2">
    <property type="entry name" value="ZINC PHOSPHODIESTERASE ELAC PROTEIN 1"/>
    <property type="match status" value="1"/>
</dbReference>
<evidence type="ECO:0000256" key="3">
    <source>
        <dbReference type="ARBA" id="ARBA00022722"/>
    </source>
</evidence>
<feature type="binding site" evidence="8">
    <location>
        <position position="211"/>
    </location>
    <ligand>
        <name>Zn(2+)</name>
        <dbReference type="ChEBI" id="CHEBI:29105"/>
        <label>1</label>
        <note>catalytic</note>
    </ligand>
</feature>
<protein>
    <recommendedName>
        <fullName evidence="8">Ribonuclease Z</fullName>
        <shortName evidence="8">RNase Z</shortName>
        <ecNumber evidence="8">3.1.26.11</ecNumber>
    </recommendedName>
    <alternativeName>
        <fullName evidence="8">tRNA 3 endonuclease</fullName>
    </alternativeName>
    <alternativeName>
        <fullName evidence="8">tRNase Z</fullName>
    </alternativeName>
</protein>
<feature type="active site" description="Proton acceptor" evidence="8">
    <location>
        <position position="67"/>
    </location>
</feature>
<accession>A0A1Q5PWB0</accession>
<evidence type="ECO:0000256" key="2">
    <source>
        <dbReference type="ARBA" id="ARBA00022694"/>
    </source>
</evidence>
<feature type="binding site" evidence="8">
    <location>
        <position position="144"/>
    </location>
    <ligand>
        <name>Zn(2+)</name>
        <dbReference type="ChEBI" id="CHEBI:29105"/>
        <label>1</label>
        <note>catalytic</note>
    </ligand>
</feature>
<keyword evidence="4 8" id="KW-0479">Metal-binding</keyword>
<evidence type="ECO:0000313" key="11">
    <source>
        <dbReference type="Proteomes" id="UP000185612"/>
    </source>
</evidence>
<dbReference type="InterPro" id="IPR013471">
    <property type="entry name" value="RNase_Z/BN"/>
</dbReference>
<organism evidence="10 11">
    <name type="scientific">Buchananella hordeovulneris</name>
    <dbReference type="NCBI Taxonomy" id="52770"/>
    <lineage>
        <taxon>Bacteria</taxon>
        <taxon>Bacillati</taxon>
        <taxon>Actinomycetota</taxon>
        <taxon>Actinomycetes</taxon>
        <taxon>Actinomycetales</taxon>
        <taxon>Actinomycetaceae</taxon>
        <taxon>Buchananella</taxon>
    </lineage>
</organism>
<dbReference type="GO" id="GO:0008270">
    <property type="term" value="F:zinc ion binding"/>
    <property type="evidence" value="ECO:0007669"/>
    <property type="project" value="UniProtKB-UniRule"/>
</dbReference>
<keyword evidence="11" id="KW-1185">Reference proteome</keyword>
<dbReference type="InterPro" id="IPR001279">
    <property type="entry name" value="Metallo-B-lactamas"/>
</dbReference>
<feature type="domain" description="Metallo-beta-lactamase" evidence="9">
    <location>
        <begin position="20"/>
        <end position="106"/>
    </location>
</feature>
<dbReference type="AlphaFoldDB" id="A0A1Q5PWB0"/>
<dbReference type="EC" id="3.1.26.11" evidence="8"/>
<dbReference type="Gene3D" id="3.60.15.10">
    <property type="entry name" value="Ribonuclease Z/Hydroxyacylglutathione hydrolase-like"/>
    <property type="match status" value="1"/>
</dbReference>
<feature type="binding site" evidence="8">
    <location>
        <position position="269"/>
    </location>
    <ligand>
        <name>Zn(2+)</name>
        <dbReference type="ChEBI" id="CHEBI:29105"/>
        <label>2</label>
        <note>catalytic</note>
    </ligand>
</feature>
<name>A0A1Q5PWB0_9ACTO</name>
<evidence type="ECO:0000256" key="4">
    <source>
        <dbReference type="ARBA" id="ARBA00022723"/>
    </source>
</evidence>
<evidence type="ECO:0000256" key="1">
    <source>
        <dbReference type="ARBA" id="ARBA00011738"/>
    </source>
</evidence>
<comment type="caution">
    <text evidence="10">The sequence shown here is derived from an EMBL/GenBank/DDBJ whole genome shotgun (WGS) entry which is preliminary data.</text>
</comment>
<feature type="binding site" evidence="8">
    <location>
        <position position="68"/>
    </location>
    <ligand>
        <name>Zn(2+)</name>
        <dbReference type="ChEBI" id="CHEBI:29105"/>
        <label>2</label>
        <note>catalytic</note>
    </ligand>
</feature>
<feature type="binding site" evidence="8">
    <location>
        <position position="63"/>
    </location>
    <ligand>
        <name>Zn(2+)</name>
        <dbReference type="ChEBI" id="CHEBI:29105"/>
        <label>1</label>
        <note>catalytic</note>
    </ligand>
</feature>
<dbReference type="PANTHER" id="PTHR46018">
    <property type="entry name" value="ZINC PHOSPHODIESTERASE ELAC PROTEIN 1"/>
    <property type="match status" value="1"/>
</dbReference>
<dbReference type="InterPro" id="IPR036866">
    <property type="entry name" value="RibonucZ/Hydroxyglut_hydro"/>
</dbReference>
<keyword evidence="5 8" id="KW-0255">Endonuclease</keyword>
<sequence length="303" mass="32578">MSARELTALGTASLVPTKTRNHNGYFLRWGASGLLFDPGEGTQRQLTQAGISVRAIDVICLTHLHGDHCLGLPGVLQRLSLDQVPHEVTICYPAQGQEYVDHLRHASSYYNQARLRFLPVPGSEAPREILRTADFVLSTASLDHRVPTIGYRVADLPGRRLDQAELERRGLAGPQVGQLVRDGQLTVAGLTHRLADVSVPRRATTFAFVMDTRPCAAAAALAADADLLVMEATYTRECAHLAAEHAHSTAAQAAEVAVSAGARRLALTHFSARYPDTTGHVAEASALHGDVVALADLARVPVR</sequence>
<dbReference type="OrthoDB" id="9800940at2"/>
<dbReference type="STRING" id="52770.BSZ40_06275"/>
<comment type="function">
    <text evidence="8">Zinc phosphodiesterase, which displays some tRNA 3'-processing endonuclease activity. Probably involved in tRNA maturation, by removing a 3'-trailer from precursor tRNA.</text>
</comment>
<evidence type="ECO:0000256" key="7">
    <source>
        <dbReference type="ARBA" id="ARBA00022833"/>
    </source>
</evidence>
<dbReference type="GO" id="GO:0042781">
    <property type="term" value="F:3'-tRNA processing endoribonuclease activity"/>
    <property type="evidence" value="ECO:0007669"/>
    <property type="project" value="UniProtKB-UniRule"/>
</dbReference>
<evidence type="ECO:0000256" key="8">
    <source>
        <dbReference type="HAMAP-Rule" id="MF_01818"/>
    </source>
</evidence>
<evidence type="ECO:0000256" key="6">
    <source>
        <dbReference type="ARBA" id="ARBA00022801"/>
    </source>
</evidence>
<proteinExistence type="inferred from homology"/>